<evidence type="ECO:0000256" key="1">
    <source>
        <dbReference type="ARBA" id="ARBA00004651"/>
    </source>
</evidence>
<keyword evidence="8 10" id="KW-0472">Membrane</keyword>
<keyword evidence="7" id="KW-0406">Ion transport</keyword>
<reference evidence="12" key="1">
    <citation type="journal article" date="2020" name="bioRxiv">
        <title>A rank-normalized archaeal taxonomy based on genome phylogeny resolves widespread incomplete and uneven classifications.</title>
        <authorList>
            <person name="Rinke C."/>
            <person name="Chuvochina M."/>
            <person name="Mussig A.J."/>
            <person name="Chaumeil P.-A."/>
            <person name="Waite D.W."/>
            <person name="Whitman W.B."/>
            <person name="Parks D.H."/>
            <person name="Hugenholtz P."/>
        </authorList>
    </citation>
    <scope>NUCLEOTIDE SEQUENCE</scope>
    <source>
        <strain evidence="12">UBA8876</strain>
    </source>
</reference>
<name>A0A832S8J9_9EURY</name>
<keyword evidence="4" id="KW-0533">Nickel</keyword>
<dbReference type="GO" id="GO:0015099">
    <property type="term" value="F:nickel cation transmembrane transporter activity"/>
    <property type="evidence" value="ECO:0007669"/>
    <property type="project" value="InterPro"/>
</dbReference>
<evidence type="ECO:0000256" key="4">
    <source>
        <dbReference type="ARBA" id="ARBA00022596"/>
    </source>
</evidence>
<evidence type="ECO:0000256" key="9">
    <source>
        <dbReference type="ARBA" id="ARBA00024202"/>
    </source>
</evidence>
<evidence type="ECO:0000256" key="3">
    <source>
        <dbReference type="ARBA" id="ARBA00022475"/>
    </source>
</evidence>
<comment type="similarity">
    <text evidence="9">Belongs to the binding-protein-dependent transport system permease family. OppBC subfamily.</text>
</comment>
<organism evidence="12 13">
    <name type="scientific">Methanosarcina acetivorans</name>
    <dbReference type="NCBI Taxonomy" id="2214"/>
    <lineage>
        <taxon>Archaea</taxon>
        <taxon>Methanobacteriati</taxon>
        <taxon>Methanobacteriota</taxon>
        <taxon>Stenosarchaea group</taxon>
        <taxon>Methanomicrobia</taxon>
        <taxon>Methanosarcinales</taxon>
        <taxon>Methanosarcinaceae</taxon>
        <taxon>Methanosarcina</taxon>
    </lineage>
</organism>
<comment type="caution">
    <text evidence="12">The sequence shown here is derived from an EMBL/GenBank/DDBJ whole genome shotgun (WGS) entry which is preliminary data.</text>
</comment>
<keyword evidence="5 10" id="KW-0812">Transmembrane</keyword>
<dbReference type="SUPFAM" id="SSF161098">
    <property type="entry name" value="MetI-like"/>
    <property type="match status" value="1"/>
</dbReference>
<dbReference type="RefSeq" id="WP_011024132.1">
    <property type="nucleotide sequence ID" value="NZ_DUJU01000116.1"/>
</dbReference>
<dbReference type="OMA" id="REWDAAW"/>
<dbReference type="Proteomes" id="UP000600774">
    <property type="component" value="Unassembled WGS sequence"/>
</dbReference>
<evidence type="ECO:0000313" key="12">
    <source>
        <dbReference type="EMBL" id="HIH94331.1"/>
    </source>
</evidence>
<proteinExistence type="inferred from homology"/>
<comment type="subcellular location">
    <subcellularLocation>
        <location evidence="1 10">Cell membrane</location>
        <topology evidence="1 10">Multi-pass membrane protein</topology>
    </subcellularLocation>
</comment>
<evidence type="ECO:0000313" key="13">
    <source>
        <dbReference type="Proteomes" id="UP000600774"/>
    </source>
</evidence>
<evidence type="ECO:0000256" key="2">
    <source>
        <dbReference type="ARBA" id="ARBA00022448"/>
    </source>
</evidence>
<dbReference type="Pfam" id="PF19300">
    <property type="entry name" value="BPD_transp_1_N"/>
    <property type="match status" value="1"/>
</dbReference>
<keyword evidence="2 10" id="KW-0813">Transport</keyword>
<evidence type="ECO:0000256" key="8">
    <source>
        <dbReference type="ARBA" id="ARBA00023136"/>
    </source>
</evidence>
<feature type="transmembrane region" description="Helical" evidence="10">
    <location>
        <begin position="9"/>
        <end position="29"/>
    </location>
</feature>
<feature type="transmembrane region" description="Helical" evidence="10">
    <location>
        <begin position="104"/>
        <end position="125"/>
    </location>
</feature>
<dbReference type="InterPro" id="IPR000515">
    <property type="entry name" value="MetI-like"/>
</dbReference>
<dbReference type="CDD" id="cd06261">
    <property type="entry name" value="TM_PBP2"/>
    <property type="match status" value="1"/>
</dbReference>
<dbReference type="GO" id="GO:0005886">
    <property type="term" value="C:plasma membrane"/>
    <property type="evidence" value="ECO:0007669"/>
    <property type="project" value="UniProtKB-SubCell"/>
</dbReference>
<dbReference type="GeneID" id="1476144"/>
<feature type="transmembrane region" description="Helical" evidence="10">
    <location>
        <begin position="237"/>
        <end position="259"/>
    </location>
</feature>
<feature type="transmembrane region" description="Helical" evidence="10">
    <location>
        <begin position="176"/>
        <end position="197"/>
    </location>
</feature>
<dbReference type="InterPro" id="IPR045621">
    <property type="entry name" value="BPD_transp_1_N"/>
</dbReference>
<keyword evidence="3" id="KW-1003">Cell membrane</keyword>
<dbReference type="Gene3D" id="1.10.3720.10">
    <property type="entry name" value="MetI-like"/>
    <property type="match status" value="1"/>
</dbReference>
<evidence type="ECO:0000256" key="5">
    <source>
        <dbReference type="ARBA" id="ARBA00022692"/>
    </source>
</evidence>
<dbReference type="PANTHER" id="PTHR43163">
    <property type="entry name" value="DIPEPTIDE TRANSPORT SYSTEM PERMEASE PROTEIN DPPB-RELATED"/>
    <property type="match status" value="1"/>
</dbReference>
<feature type="transmembrane region" description="Helical" evidence="10">
    <location>
        <begin position="137"/>
        <end position="164"/>
    </location>
</feature>
<evidence type="ECO:0000259" key="11">
    <source>
        <dbReference type="PROSITE" id="PS50928"/>
    </source>
</evidence>
<dbReference type="NCBIfam" id="NF045470">
    <property type="entry name" value="Opp2B"/>
    <property type="match status" value="1"/>
</dbReference>
<dbReference type="PANTHER" id="PTHR43163:SF6">
    <property type="entry name" value="DIPEPTIDE TRANSPORT SYSTEM PERMEASE PROTEIN DPPB-RELATED"/>
    <property type="match status" value="1"/>
</dbReference>
<feature type="domain" description="ABC transmembrane type-1" evidence="11">
    <location>
        <begin position="98"/>
        <end position="302"/>
    </location>
</feature>
<dbReference type="InterPro" id="IPR050045">
    <property type="entry name" value="Opp2B"/>
</dbReference>
<dbReference type="EMBL" id="DUJU01000116">
    <property type="protein sequence ID" value="HIH94331.1"/>
    <property type="molecule type" value="Genomic_DNA"/>
</dbReference>
<evidence type="ECO:0000256" key="6">
    <source>
        <dbReference type="ARBA" id="ARBA00022989"/>
    </source>
</evidence>
<sequence>MLTHILRKIVFMAPVFLFISIVSFSLIYVTPGDPAEIILTSSSGGADPAAVEEFRIKEGFDKPLYVQYLNWLGDVLHGELGYSYMSERPVSEAILQAFSATLKLAIASFLVSLVISIPAGILAALKRDTWIDDLSRLFALLGVSMPNFWQGYLMILVFAVFLRILPAGGFGENGDFLHLILPMLTLGTSSAAITMRLTRSSFLEVLQEDYIYAARAKGLSEKVVIGKHALKNAMIPVITMAGLNFGYLLNGSAVVETVFAWPGLGNLIVNSIYNRDYPMIQGTLLFVAVLFVTINLLVDLSYSYLDPRIRDEIQD</sequence>
<accession>A0A832S8J9</accession>
<feature type="transmembrane region" description="Helical" evidence="10">
    <location>
        <begin position="279"/>
        <end position="298"/>
    </location>
</feature>
<keyword evidence="6 10" id="KW-1133">Transmembrane helix</keyword>
<protein>
    <submittedName>
        <fullName evidence="12">ABC transporter permease</fullName>
    </submittedName>
</protein>
<dbReference type="Pfam" id="PF00528">
    <property type="entry name" value="BPD_transp_1"/>
    <property type="match status" value="1"/>
</dbReference>
<dbReference type="AlphaFoldDB" id="A0A832S8J9"/>
<evidence type="ECO:0000256" key="10">
    <source>
        <dbReference type="RuleBase" id="RU363032"/>
    </source>
</evidence>
<evidence type="ECO:0000256" key="7">
    <source>
        <dbReference type="ARBA" id="ARBA00023065"/>
    </source>
</evidence>
<dbReference type="InterPro" id="IPR035906">
    <property type="entry name" value="MetI-like_sf"/>
</dbReference>
<dbReference type="PROSITE" id="PS50928">
    <property type="entry name" value="ABC_TM1"/>
    <property type="match status" value="1"/>
</dbReference>
<gene>
    <name evidence="12" type="ORF">HA338_09895</name>
</gene>